<evidence type="ECO:0000259" key="2">
    <source>
        <dbReference type="Pfam" id="PF18370"/>
    </source>
</evidence>
<dbReference type="EMBL" id="CP002047">
    <property type="protein sequence ID" value="ADI11702.1"/>
    <property type="molecule type" value="Genomic_DNA"/>
</dbReference>
<dbReference type="InterPro" id="IPR013783">
    <property type="entry name" value="Ig-like_fold"/>
</dbReference>
<dbReference type="InterPro" id="IPR034641">
    <property type="entry name" value="RGL11"/>
</dbReference>
<reference evidence="5 6" key="1">
    <citation type="journal article" date="2010" name="J. Bacteriol.">
        <title>Genome sequence of the milbemycin-producing bacterium Streptomyces bingchenggensis.</title>
        <authorList>
            <person name="Wang X.J."/>
            <person name="Yan Y.J."/>
            <person name="Zhang B."/>
            <person name="An J."/>
            <person name="Wang J.J."/>
            <person name="Tian J."/>
            <person name="Jiang L."/>
            <person name="Chen Y.H."/>
            <person name="Huang S.X."/>
            <person name="Yin M."/>
            <person name="Zhang J."/>
            <person name="Gao A.L."/>
            <person name="Liu C.X."/>
            <person name="Zhu Z.X."/>
            <person name="Xiang W.S."/>
        </authorList>
    </citation>
    <scope>NUCLEOTIDE SEQUENCE [LARGE SCALE GENOMIC DNA]</scope>
    <source>
        <strain evidence="5 6">BCW-1</strain>
    </source>
</reference>
<dbReference type="CDD" id="cd10318">
    <property type="entry name" value="RGL11"/>
    <property type="match status" value="1"/>
</dbReference>
<dbReference type="InterPro" id="IPR028994">
    <property type="entry name" value="Integrin_alpha_N"/>
</dbReference>
<dbReference type="Gene3D" id="2.60.40.10">
    <property type="entry name" value="Immunoglobulins"/>
    <property type="match status" value="1"/>
</dbReference>
<dbReference type="KEGG" id="sbh:SBI_08584"/>
<evidence type="ECO:0000313" key="5">
    <source>
        <dbReference type="EMBL" id="ADI11702.1"/>
    </source>
</evidence>
<keyword evidence="1" id="KW-0732">Signal</keyword>
<dbReference type="GO" id="GO:0005975">
    <property type="term" value="P:carbohydrate metabolic process"/>
    <property type="evidence" value="ECO:0007669"/>
    <property type="project" value="UniProtKB-ARBA"/>
</dbReference>
<proteinExistence type="predicted"/>
<dbReference type="RefSeq" id="WP_014181151.1">
    <property type="nucleotide sequence ID" value="NC_016582.1"/>
</dbReference>
<evidence type="ECO:0000259" key="4">
    <source>
        <dbReference type="Pfam" id="PF22888"/>
    </source>
</evidence>
<name>D7BUF3_STRBB</name>
<dbReference type="InterPro" id="IPR054470">
    <property type="entry name" value="FIMAH_dom"/>
</dbReference>
<dbReference type="PATRIC" id="fig|749414.3.peg.8831"/>
<dbReference type="CAZy" id="PL11">
    <property type="family name" value="Polysaccharide Lyase Family 11"/>
</dbReference>
<feature type="chain" id="PRO_5003093676" evidence="1">
    <location>
        <begin position="21"/>
        <end position="843"/>
    </location>
</feature>
<feature type="domain" description="Rhamnogalacturonan lyase family 11 C-terminal" evidence="3">
    <location>
        <begin position="347"/>
        <end position="746"/>
    </location>
</feature>
<feature type="signal peptide" evidence="1">
    <location>
        <begin position="1"/>
        <end position="20"/>
    </location>
</feature>
<dbReference type="Proteomes" id="UP000000377">
    <property type="component" value="Chromosome"/>
</dbReference>
<protein>
    <submittedName>
        <fullName evidence="5">FG-GAP repeat protein</fullName>
    </submittedName>
</protein>
<keyword evidence="6" id="KW-1185">Reference proteome</keyword>
<accession>D7BUF3</accession>
<evidence type="ECO:0000313" key="6">
    <source>
        <dbReference type="Proteomes" id="UP000000377"/>
    </source>
</evidence>
<feature type="domain" description="FIMAH" evidence="4">
    <location>
        <begin position="760"/>
        <end position="838"/>
    </location>
</feature>
<organism evidence="5 6">
    <name type="scientific">Streptomyces bingchenggensis (strain BCW-1)</name>
    <dbReference type="NCBI Taxonomy" id="749414"/>
    <lineage>
        <taxon>Bacteria</taxon>
        <taxon>Bacillati</taxon>
        <taxon>Actinomycetota</taxon>
        <taxon>Actinomycetes</taxon>
        <taxon>Kitasatosporales</taxon>
        <taxon>Streptomycetaceae</taxon>
        <taxon>Streptomyces</taxon>
    </lineage>
</organism>
<dbReference type="STRING" id="749414.SBI_08584"/>
<gene>
    <name evidence="5" type="ordered locus">SBI_08584</name>
</gene>
<dbReference type="PANTHER" id="PTHR43118:SF1">
    <property type="entry name" value="RHAMNOGALACTURONAN LYASE (EUROFUNG)"/>
    <property type="match status" value="1"/>
</dbReference>
<dbReference type="HOGENOM" id="CLU_002616_0_0_11"/>
<sequence>MAALSLTALLMCAGLPTAQAAPPAQAASSGRSGHIQLEELNRGLVAARTSDGVFLTWRLLADEVTGGSKAGQTGADFHVYRDGKRIATVTDSTDYVDQDASAGASYRVAAVVAGHETNLSDAVTPWDHDYYDLPLKKPAGGVTPAGEQYTYTASDVSVGDTDGDGAYEYVVKWDPSNSKDNSQRGYTGSVLIDTYRLDGTLLNRVDLGPNIRAGAHYTQFLVYDFDGDGRSEMMFKTAPGTKTIRYNSDGSIKSQRYITLPQADRKAGYTSTDDYRLSKDGYYQHLVDLFRNWQNQKEVKSGQWPATLEKCFGIDARYSYPLSEQDAKSLADYFMDVYAPARSTKNALRDFEGFILDGPEYLSVFDGTTGTELQTVHYEPGRTDDGLRWGDYAMARIEPGNRVDRFLSTVAYLDGSHPSAVFARGYYTRTAVAAYTWDGKRLHKQWYADSGWGQMTNPFNDDPHSKDGSNPKYAALTDQGFHSMTSADVDGDGRQEIVYGSATLDDDGSLLYSSYGTLPEGSNAPGKSARLGHGDRIHVTDIDPDRPGLEIYTVHENAKNAPYGVAMRDAATGKVLFGAYSGLDTEQAMVGDIDPDTRGLENWSSMPEGTSQHGLFSATGKQLSTTTPVLSERSIRFTPDMTTQMINNFKKQPELYDFQRGTILKTTGTMGPISLVADLFGDYREEMAVPTTDSSALRIYTNTQDSDHKLFTLMQDPQYRVEVARQQTAYNQASYPGYYFASDTDFAKVPVPSHWTPGGIAALQNQLKGLIDRAAVTGTFFARTLTQDLARAQAHLTRGNRQEAAREVDRFATDLHKQHGGSATQAAASALGYQARTLSVQLR</sequence>
<evidence type="ECO:0000256" key="1">
    <source>
        <dbReference type="SAM" id="SignalP"/>
    </source>
</evidence>
<dbReference type="PANTHER" id="PTHR43118">
    <property type="entry name" value="RHAMNOGALACTURONAN LYASE (EUROFUNG)"/>
    <property type="match status" value="1"/>
</dbReference>
<dbReference type="AlphaFoldDB" id="D7BUF3"/>
<dbReference type="Pfam" id="PF22888">
    <property type="entry name" value="FIMAH"/>
    <property type="match status" value="1"/>
</dbReference>
<dbReference type="InterPro" id="IPR049366">
    <property type="entry name" value="RGL11_C"/>
</dbReference>
<dbReference type="SUPFAM" id="SSF69318">
    <property type="entry name" value="Integrin alpha N-terminal domain"/>
    <property type="match status" value="1"/>
</dbReference>
<dbReference type="InterPro" id="IPR041624">
    <property type="entry name" value="RGI_lyase"/>
</dbReference>
<dbReference type="Pfam" id="PF21348">
    <property type="entry name" value="RGL11_C"/>
    <property type="match status" value="2"/>
</dbReference>
<feature type="domain" description="Rhamnogalacturonan lyase family 11 C-terminal" evidence="3">
    <location>
        <begin position="130"/>
        <end position="243"/>
    </location>
</feature>
<dbReference type="eggNOG" id="COG3401">
    <property type="taxonomic scope" value="Bacteria"/>
</dbReference>
<dbReference type="Pfam" id="PF18370">
    <property type="entry name" value="RGI_lyase"/>
    <property type="match status" value="1"/>
</dbReference>
<evidence type="ECO:0000259" key="3">
    <source>
        <dbReference type="Pfam" id="PF21348"/>
    </source>
</evidence>
<feature type="domain" description="Rhamnogalacturonan I lyase beta-sheet" evidence="2">
    <location>
        <begin position="36"/>
        <end position="126"/>
    </location>
</feature>